<comment type="caution">
    <text evidence="1">The sequence shown here is derived from an EMBL/GenBank/DDBJ whole genome shotgun (WGS) entry which is preliminary data.</text>
</comment>
<accession>A0AAV4MJJ4</accession>
<keyword evidence="2" id="KW-1185">Reference proteome</keyword>
<protein>
    <submittedName>
        <fullName evidence="1">Uncharacterized protein</fullName>
    </submittedName>
</protein>
<evidence type="ECO:0000313" key="2">
    <source>
        <dbReference type="Proteomes" id="UP001054945"/>
    </source>
</evidence>
<dbReference type="Proteomes" id="UP001054945">
    <property type="component" value="Unassembled WGS sequence"/>
</dbReference>
<gene>
    <name evidence="1" type="ORF">CEXT_146461</name>
</gene>
<evidence type="ECO:0000313" key="1">
    <source>
        <dbReference type="EMBL" id="GIX71651.1"/>
    </source>
</evidence>
<dbReference type="EMBL" id="BPLR01002242">
    <property type="protein sequence ID" value="GIX71651.1"/>
    <property type="molecule type" value="Genomic_DNA"/>
</dbReference>
<organism evidence="1 2">
    <name type="scientific">Caerostris extrusa</name>
    <name type="common">Bark spider</name>
    <name type="synonym">Caerostris bankana</name>
    <dbReference type="NCBI Taxonomy" id="172846"/>
    <lineage>
        <taxon>Eukaryota</taxon>
        <taxon>Metazoa</taxon>
        <taxon>Ecdysozoa</taxon>
        <taxon>Arthropoda</taxon>
        <taxon>Chelicerata</taxon>
        <taxon>Arachnida</taxon>
        <taxon>Araneae</taxon>
        <taxon>Araneomorphae</taxon>
        <taxon>Entelegynae</taxon>
        <taxon>Araneoidea</taxon>
        <taxon>Araneidae</taxon>
        <taxon>Caerostris</taxon>
    </lineage>
</organism>
<proteinExistence type="predicted"/>
<dbReference type="AlphaFoldDB" id="A0AAV4MJJ4"/>
<reference evidence="1 2" key="1">
    <citation type="submission" date="2021-06" db="EMBL/GenBank/DDBJ databases">
        <title>Caerostris extrusa draft genome.</title>
        <authorList>
            <person name="Kono N."/>
            <person name="Arakawa K."/>
        </authorList>
    </citation>
    <scope>NUCLEOTIDE SEQUENCE [LARGE SCALE GENOMIC DNA]</scope>
</reference>
<sequence length="87" mass="10213">MVKSGWPPRLFLEERFLKITFKTMHGLFAVESKISERITFVKSLGSRRKGVSRLEDFSLRVFTIRCCLVSRFMAFCCSTTIPLFRDR</sequence>
<name>A0AAV4MJJ4_CAEEX</name>